<dbReference type="SUPFAM" id="SSF53756">
    <property type="entry name" value="UDP-Glycosyltransferase/glycogen phosphorylase"/>
    <property type="match status" value="1"/>
</dbReference>
<evidence type="ECO:0000256" key="2">
    <source>
        <dbReference type="ARBA" id="ARBA00022676"/>
    </source>
</evidence>
<evidence type="ECO:0000256" key="3">
    <source>
        <dbReference type="ARBA" id="ARBA00022679"/>
    </source>
</evidence>
<reference evidence="5" key="1">
    <citation type="submission" date="2019-10" db="EMBL/GenBank/DDBJ databases">
        <authorList>
            <person name="Zhang R."/>
            <person name="Pan Y."/>
            <person name="Wang J."/>
            <person name="Ma R."/>
            <person name="Yu S."/>
        </authorList>
    </citation>
    <scope>NUCLEOTIDE SEQUENCE</scope>
    <source>
        <strain evidence="5">LA-IB0</strain>
        <tissue evidence="5">Leaf</tissue>
    </source>
</reference>
<dbReference type="FunFam" id="3.40.50.2000:FF:000060">
    <property type="entry name" value="Glycosyltransferase"/>
    <property type="match status" value="1"/>
</dbReference>
<keyword evidence="2" id="KW-0328">Glycosyltransferase</keyword>
<dbReference type="PANTHER" id="PTHR48044">
    <property type="entry name" value="GLYCOSYLTRANSFERASE"/>
    <property type="match status" value="1"/>
</dbReference>
<evidence type="ECO:0000313" key="5">
    <source>
        <dbReference type="EMBL" id="KAG8369385.1"/>
    </source>
</evidence>
<comment type="similarity">
    <text evidence="1">Belongs to the UDP-glycosyltransferase family.</text>
</comment>
<feature type="domain" description="Glycosyltransferase N-terminal" evidence="4">
    <location>
        <begin position="7"/>
        <end position="243"/>
    </location>
</feature>
<protein>
    <recommendedName>
        <fullName evidence="4">Glycosyltransferase N-terminal domain-containing protein</fullName>
    </recommendedName>
</protein>
<dbReference type="Pfam" id="PF26168">
    <property type="entry name" value="Glyco_transf_N"/>
    <property type="match status" value="1"/>
</dbReference>
<accession>A0AAV6WQU4</accession>
<dbReference type="Proteomes" id="UP000826271">
    <property type="component" value="Unassembled WGS sequence"/>
</dbReference>
<evidence type="ECO:0000313" key="6">
    <source>
        <dbReference type="Proteomes" id="UP000826271"/>
    </source>
</evidence>
<organism evidence="5 6">
    <name type="scientific">Buddleja alternifolia</name>
    <dbReference type="NCBI Taxonomy" id="168488"/>
    <lineage>
        <taxon>Eukaryota</taxon>
        <taxon>Viridiplantae</taxon>
        <taxon>Streptophyta</taxon>
        <taxon>Embryophyta</taxon>
        <taxon>Tracheophyta</taxon>
        <taxon>Spermatophyta</taxon>
        <taxon>Magnoliopsida</taxon>
        <taxon>eudicotyledons</taxon>
        <taxon>Gunneridae</taxon>
        <taxon>Pentapetalae</taxon>
        <taxon>asterids</taxon>
        <taxon>lamiids</taxon>
        <taxon>Lamiales</taxon>
        <taxon>Scrophulariaceae</taxon>
        <taxon>Buddlejeae</taxon>
        <taxon>Buddleja</taxon>
    </lineage>
</organism>
<dbReference type="Gene3D" id="3.40.50.2000">
    <property type="entry name" value="Glycogen Phosphorylase B"/>
    <property type="match status" value="2"/>
</dbReference>
<dbReference type="GO" id="GO:0050404">
    <property type="term" value="F:zeatin O-beta-D-xylosyltransferase activity"/>
    <property type="evidence" value="ECO:0007669"/>
    <property type="project" value="UniProtKB-ARBA"/>
</dbReference>
<dbReference type="CDD" id="cd03784">
    <property type="entry name" value="GT1_Gtf-like"/>
    <property type="match status" value="1"/>
</dbReference>
<sequence>MGQANHDQVPILMVPFPAQSHLNQLLQFSCLISSYCGISVHFIASAIHNRQTKSRINGLNPQDIAKINFHDLPIPPFVSPPPNPNSSNKFPAQLQPCWDASMNLRKPFSEYLHEISEKCKRVIVVHDIMMASVVEDVASIHNAESYAFNVFSAFYLASFATEAKGKPYPIPQHPKERINIPSFEDCLTDEFSSFEALQYKPRRHRSGNIHNTCRLLEGPYLDILASEDIVKKRKSWAIGPIFPAKLLSSQRQSNKYLAWLDKHGPKSVMYVAFGTTVSLSDEQIKELALGLEQSKVKFIWSLRDADKGDVFDAAEVRRPQLPQGFEERVEGVGMVVRDWAPQPEILAHPSIGGFLMPCGWSSCIESISMGVPIAAWPMLGDQPRTAVLITDILKIGFVVREWAKRKEIVKASRIENVVRILMASEEGDQMRKRAEEFAATVRMANQPGGVSRLELDSFIAHITRPNNIVVSKI</sequence>
<evidence type="ECO:0000259" key="4">
    <source>
        <dbReference type="Pfam" id="PF26168"/>
    </source>
</evidence>
<dbReference type="PANTHER" id="PTHR48044:SF48">
    <property type="entry name" value="GLYCOSYLTRANSFERASE"/>
    <property type="match status" value="1"/>
</dbReference>
<dbReference type="EMBL" id="WHWC01000014">
    <property type="protein sequence ID" value="KAG8369385.1"/>
    <property type="molecule type" value="Genomic_DNA"/>
</dbReference>
<proteinExistence type="inferred from homology"/>
<comment type="caution">
    <text evidence="5">The sequence shown here is derived from an EMBL/GenBank/DDBJ whole genome shotgun (WGS) entry which is preliminary data.</text>
</comment>
<name>A0AAV6WQU4_9LAMI</name>
<dbReference type="GO" id="GO:0016138">
    <property type="term" value="P:glycoside biosynthetic process"/>
    <property type="evidence" value="ECO:0007669"/>
    <property type="project" value="UniProtKB-ARBA"/>
</dbReference>
<dbReference type="InterPro" id="IPR058980">
    <property type="entry name" value="Glyco_transf_N"/>
</dbReference>
<evidence type="ECO:0000256" key="1">
    <source>
        <dbReference type="ARBA" id="ARBA00009995"/>
    </source>
</evidence>
<dbReference type="Pfam" id="PF00201">
    <property type="entry name" value="UDPGT"/>
    <property type="match status" value="1"/>
</dbReference>
<dbReference type="GO" id="GO:0009690">
    <property type="term" value="P:cytokinin metabolic process"/>
    <property type="evidence" value="ECO:0007669"/>
    <property type="project" value="UniProtKB-ARBA"/>
</dbReference>
<keyword evidence="6" id="KW-1185">Reference proteome</keyword>
<gene>
    <name evidence="5" type="ORF">BUALT_Bualt14G0005700</name>
</gene>
<dbReference type="InterPro" id="IPR002213">
    <property type="entry name" value="UDP_glucos_trans"/>
</dbReference>
<keyword evidence="3" id="KW-0808">Transferase</keyword>
<dbReference type="AlphaFoldDB" id="A0AAV6WQU4"/>
<dbReference type="FunFam" id="3.40.50.2000:FF:000238">
    <property type="entry name" value="Glycosyltransferase"/>
    <property type="match status" value="1"/>
</dbReference>